<comment type="caution">
    <text evidence="2">The sequence shown here is derived from an EMBL/GenBank/DDBJ whole genome shotgun (WGS) entry which is preliminary data.</text>
</comment>
<evidence type="ECO:0000259" key="1">
    <source>
        <dbReference type="PROSITE" id="PS50983"/>
    </source>
</evidence>
<dbReference type="PANTHER" id="PTHR30535:SF34">
    <property type="entry name" value="MOLYBDATE-BINDING PROTEIN MOLA"/>
    <property type="match status" value="1"/>
</dbReference>
<dbReference type="InterPro" id="IPR050902">
    <property type="entry name" value="ABC_Transporter_SBP"/>
</dbReference>
<gene>
    <name evidence="2" type="ORF">FTO68_08790</name>
</gene>
<evidence type="ECO:0000313" key="3">
    <source>
        <dbReference type="Proteomes" id="UP001524383"/>
    </source>
</evidence>
<dbReference type="PROSITE" id="PS50983">
    <property type="entry name" value="FE_B12_PBP"/>
    <property type="match status" value="1"/>
</dbReference>
<proteinExistence type="predicted"/>
<dbReference type="SUPFAM" id="SSF53807">
    <property type="entry name" value="Helical backbone' metal receptor"/>
    <property type="match status" value="1"/>
</dbReference>
<dbReference type="PANTHER" id="PTHR30535">
    <property type="entry name" value="VITAMIN B12-BINDING PROTEIN"/>
    <property type="match status" value="1"/>
</dbReference>
<feature type="domain" description="Fe/B12 periplasmic-binding" evidence="1">
    <location>
        <begin position="79"/>
        <end position="351"/>
    </location>
</feature>
<evidence type="ECO:0000313" key="2">
    <source>
        <dbReference type="EMBL" id="MCQ1539074.1"/>
    </source>
</evidence>
<name>A0ABD4TJH3_9EURY</name>
<organism evidence="2 3">
    <name type="scientific">Methanocalculus taiwanensis</name>
    <dbReference type="NCBI Taxonomy" id="106207"/>
    <lineage>
        <taxon>Archaea</taxon>
        <taxon>Methanobacteriati</taxon>
        <taxon>Methanobacteriota</taxon>
        <taxon>Stenosarchaea group</taxon>
        <taxon>Methanomicrobia</taxon>
        <taxon>Methanomicrobiales</taxon>
        <taxon>Methanocalculaceae</taxon>
        <taxon>Methanocalculus</taxon>
    </lineage>
</organism>
<dbReference type="Proteomes" id="UP001524383">
    <property type="component" value="Unassembled WGS sequence"/>
</dbReference>
<dbReference type="AlphaFoldDB" id="A0ABD4TJH3"/>
<keyword evidence="3" id="KW-1185">Reference proteome</keyword>
<accession>A0ABD4TJH3</accession>
<sequence length="382" mass="42375">MKGFGALTLILLLIAPVSSLGAASDDSHQLLAEGILATLKGDGPGIDLLRDAAALYPSYPRSITDSAGVEIVLYRPPDRIIAMNSNAADVLSVIGLGTQVIGVGDTVVKTPLQFPDLALRTNIGKYNEPDIETILALRPDLLISYVLWPDAEKLDRHLPKRITVIRMDLYKAETFRDEFSRLSYITGDSEKAAAYLEWYDKIHTLVQERVMTIPEEERTRVFVDYGAGKSTGRRTMSEGTGLHDIIVTAGGINIAGDRVTGYADVENEWVIAQKPDVILIWSPKGGYVLGEEEYFHEAWDDVIKMPGFNRIPAIRDERIYVISSAYGFGTSSPASLVKVASWLYPDLFADIDPDAIHSEYLDRFTHTGKEIKEEGTFYYPKR</sequence>
<dbReference type="RefSeq" id="WP_255333038.1">
    <property type="nucleotide sequence ID" value="NZ_VOTZ01000019.1"/>
</dbReference>
<dbReference type="EMBL" id="VOTZ01000019">
    <property type="protein sequence ID" value="MCQ1539074.1"/>
    <property type="molecule type" value="Genomic_DNA"/>
</dbReference>
<reference evidence="2 3" key="1">
    <citation type="submission" date="2019-08" db="EMBL/GenBank/DDBJ databases">
        <authorList>
            <person name="Chen S.-C."/>
            <person name="Lai M.-C."/>
            <person name="You Y.-T."/>
        </authorList>
    </citation>
    <scope>NUCLEOTIDE SEQUENCE [LARGE SCALE GENOMIC DNA]</scope>
    <source>
        <strain evidence="2 3">P2F9704a</strain>
    </source>
</reference>
<dbReference type="Pfam" id="PF01497">
    <property type="entry name" value="Peripla_BP_2"/>
    <property type="match status" value="1"/>
</dbReference>
<protein>
    <submittedName>
        <fullName evidence="2">ABC transporter substrate-binding protein</fullName>
    </submittedName>
</protein>
<dbReference type="Gene3D" id="3.40.50.1980">
    <property type="entry name" value="Nitrogenase molybdenum iron protein domain"/>
    <property type="match status" value="2"/>
</dbReference>
<dbReference type="InterPro" id="IPR002491">
    <property type="entry name" value="ABC_transptr_periplasmic_BD"/>
</dbReference>